<comment type="caution">
    <text evidence="2">The sequence shown here is derived from an EMBL/GenBank/DDBJ whole genome shotgun (WGS) entry which is preliminary data.</text>
</comment>
<dbReference type="AlphaFoldDB" id="A0A923KTV5"/>
<reference evidence="2" key="1">
    <citation type="submission" date="2020-08" db="EMBL/GenBank/DDBJ databases">
        <title>Novel species isolated from subtropical streams in China.</title>
        <authorList>
            <person name="Lu H."/>
        </authorList>
    </citation>
    <scope>NUCLEOTIDE SEQUENCE</scope>
    <source>
        <strain evidence="2">LX22W</strain>
    </source>
</reference>
<keyword evidence="3" id="KW-1185">Reference proteome</keyword>
<organism evidence="2 3">
    <name type="scientific">Undibacterium nitidum</name>
    <dbReference type="NCBI Taxonomy" id="2762298"/>
    <lineage>
        <taxon>Bacteria</taxon>
        <taxon>Pseudomonadati</taxon>
        <taxon>Pseudomonadota</taxon>
        <taxon>Betaproteobacteria</taxon>
        <taxon>Burkholderiales</taxon>
        <taxon>Oxalobacteraceae</taxon>
        <taxon>Undibacterium</taxon>
    </lineage>
</organism>
<evidence type="ECO:0000259" key="1">
    <source>
        <dbReference type="Pfam" id="PF22481"/>
    </source>
</evidence>
<protein>
    <recommendedName>
        <fullName evidence="1">DUF6985 domain-containing protein</fullName>
    </recommendedName>
</protein>
<name>A0A923KTV5_9BURK</name>
<dbReference type="RefSeq" id="WP_186916333.1">
    <property type="nucleotide sequence ID" value="NZ_JACOFZ010000003.1"/>
</dbReference>
<dbReference type="Proteomes" id="UP000627446">
    <property type="component" value="Unassembled WGS sequence"/>
</dbReference>
<dbReference type="InterPro" id="IPR054254">
    <property type="entry name" value="DUF6985"/>
</dbReference>
<dbReference type="EMBL" id="JACOFZ010000003">
    <property type="protein sequence ID" value="MBC3882014.1"/>
    <property type="molecule type" value="Genomic_DNA"/>
</dbReference>
<sequence length="156" mass="17882">MFSLFSSPSYFDQELGELKRSRGMWRGQIGLMGQQYPLILSGTRKSPESDAISTAKLALHNYPHWCRTIERALFEHYEPYAEVLASEETGSASQLKINRAADIWAYVEIEYVAVYYLANELATEIAYRTDWDEEHTVAARFQDGEFNELCGSVLRP</sequence>
<evidence type="ECO:0000313" key="3">
    <source>
        <dbReference type="Proteomes" id="UP000627446"/>
    </source>
</evidence>
<proteinExistence type="predicted"/>
<accession>A0A923KTV5</accession>
<evidence type="ECO:0000313" key="2">
    <source>
        <dbReference type="EMBL" id="MBC3882014.1"/>
    </source>
</evidence>
<dbReference type="Pfam" id="PF22481">
    <property type="entry name" value="DUF6985"/>
    <property type="match status" value="1"/>
</dbReference>
<gene>
    <name evidence="2" type="ORF">H8K36_11545</name>
</gene>
<feature type="domain" description="DUF6985" evidence="1">
    <location>
        <begin position="15"/>
        <end position="148"/>
    </location>
</feature>